<organism evidence="2">
    <name type="scientific">uncultured Solirubrobacteraceae bacterium</name>
    <dbReference type="NCBI Taxonomy" id="1162706"/>
    <lineage>
        <taxon>Bacteria</taxon>
        <taxon>Bacillati</taxon>
        <taxon>Actinomycetota</taxon>
        <taxon>Thermoleophilia</taxon>
        <taxon>Solirubrobacterales</taxon>
        <taxon>Solirubrobacteraceae</taxon>
        <taxon>environmental samples</taxon>
    </lineage>
</organism>
<keyword evidence="2" id="KW-0808">Transferase</keyword>
<feature type="region of interest" description="Disordered" evidence="1">
    <location>
        <begin position="1"/>
        <end position="59"/>
    </location>
</feature>
<sequence>ARQERHRRVRQREPAAHPRMVHRPSRRPRARGARGERQGGRRGRRADRREVLPEPRAPL</sequence>
<reference evidence="2" key="1">
    <citation type="submission" date="2020-02" db="EMBL/GenBank/DDBJ databases">
        <authorList>
            <person name="Meier V. D."/>
        </authorList>
    </citation>
    <scope>NUCLEOTIDE SEQUENCE</scope>
    <source>
        <strain evidence="2">AVDCRST_MAG30</strain>
    </source>
</reference>
<feature type="compositionally biased region" description="Basic residues" evidence="1">
    <location>
        <begin position="19"/>
        <end position="32"/>
    </location>
</feature>
<name>A0A6J4TUC5_9ACTN</name>
<keyword evidence="2" id="KW-0131">Cell cycle</keyword>
<evidence type="ECO:0000256" key="1">
    <source>
        <dbReference type="SAM" id="MobiDB-lite"/>
    </source>
</evidence>
<protein>
    <submittedName>
        <fullName evidence="2">Cell division protein FtsI [Peptidoglycan synthetase]</fullName>
        <ecNumber evidence="2">2.4.1.129</ecNumber>
    </submittedName>
</protein>
<keyword evidence="2" id="KW-0328">Glycosyltransferase</keyword>
<dbReference type="EMBL" id="CADCVS010000519">
    <property type="protein sequence ID" value="CAA9532703.1"/>
    <property type="molecule type" value="Genomic_DNA"/>
</dbReference>
<proteinExistence type="predicted"/>
<dbReference type="GO" id="GO:0051301">
    <property type="term" value="P:cell division"/>
    <property type="evidence" value="ECO:0007669"/>
    <property type="project" value="UniProtKB-KW"/>
</dbReference>
<gene>
    <name evidence="2" type="ORF">AVDCRST_MAG30-3937</name>
</gene>
<feature type="non-terminal residue" evidence="2">
    <location>
        <position position="1"/>
    </location>
</feature>
<evidence type="ECO:0000313" key="2">
    <source>
        <dbReference type="EMBL" id="CAA9532703.1"/>
    </source>
</evidence>
<accession>A0A6J4TUC5</accession>
<feature type="non-terminal residue" evidence="2">
    <location>
        <position position="59"/>
    </location>
</feature>
<keyword evidence="2" id="KW-0132">Cell division</keyword>
<dbReference type="EC" id="2.4.1.129" evidence="2"/>
<dbReference type="GO" id="GO:0016757">
    <property type="term" value="F:glycosyltransferase activity"/>
    <property type="evidence" value="ECO:0007669"/>
    <property type="project" value="UniProtKB-KW"/>
</dbReference>
<feature type="compositionally biased region" description="Basic residues" evidence="1">
    <location>
        <begin position="1"/>
        <end position="10"/>
    </location>
</feature>
<dbReference type="AlphaFoldDB" id="A0A6J4TUC5"/>